<name>A0A3N4KXE4_9PEZI</name>
<evidence type="ECO:0000259" key="5">
    <source>
        <dbReference type="Pfam" id="PF24883"/>
    </source>
</evidence>
<dbReference type="Pfam" id="PF12796">
    <property type="entry name" value="Ank_2"/>
    <property type="match status" value="1"/>
</dbReference>
<dbReference type="PANTHER" id="PTHR10039">
    <property type="entry name" value="AMELOGENIN"/>
    <property type="match status" value="1"/>
</dbReference>
<dbReference type="InterPro" id="IPR027417">
    <property type="entry name" value="P-loop_NTPase"/>
</dbReference>
<evidence type="ECO:0000256" key="1">
    <source>
        <dbReference type="ARBA" id="ARBA00022737"/>
    </source>
</evidence>
<gene>
    <name evidence="6" type="ORF">P167DRAFT_74477</name>
</gene>
<protein>
    <submittedName>
        <fullName evidence="6">Uncharacterized protein</fullName>
    </submittedName>
</protein>
<dbReference type="PROSITE" id="PS50088">
    <property type="entry name" value="ANK_REPEAT"/>
    <property type="match status" value="2"/>
</dbReference>
<dbReference type="PANTHER" id="PTHR10039:SF14">
    <property type="entry name" value="NACHT DOMAIN-CONTAINING PROTEIN"/>
    <property type="match status" value="1"/>
</dbReference>
<feature type="compositionally biased region" description="Basic and acidic residues" evidence="3">
    <location>
        <begin position="1"/>
        <end position="19"/>
    </location>
</feature>
<dbReference type="InParanoid" id="A0A3N4KXE4"/>
<dbReference type="AlphaFoldDB" id="A0A3N4KXE4"/>
<keyword evidence="1" id="KW-0677">Repeat</keyword>
<feature type="compositionally biased region" description="Pro residues" evidence="3">
    <location>
        <begin position="51"/>
        <end position="66"/>
    </location>
</feature>
<keyword evidence="2" id="KW-0040">ANK repeat</keyword>
<feature type="region of interest" description="Disordered" evidence="3">
    <location>
        <begin position="1"/>
        <end position="69"/>
    </location>
</feature>
<evidence type="ECO:0000259" key="4">
    <source>
        <dbReference type="Pfam" id="PF22939"/>
    </source>
</evidence>
<organism evidence="6 7">
    <name type="scientific">Morchella conica CCBAS932</name>
    <dbReference type="NCBI Taxonomy" id="1392247"/>
    <lineage>
        <taxon>Eukaryota</taxon>
        <taxon>Fungi</taxon>
        <taxon>Dikarya</taxon>
        <taxon>Ascomycota</taxon>
        <taxon>Pezizomycotina</taxon>
        <taxon>Pezizomycetes</taxon>
        <taxon>Pezizales</taxon>
        <taxon>Morchellaceae</taxon>
        <taxon>Morchella</taxon>
    </lineage>
</organism>
<evidence type="ECO:0000256" key="2">
    <source>
        <dbReference type="PROSITE-ProRule" id="PRU00023"/>
    </source>
</evidence>
<feature type="compositionally biased region" description="Polar residues" evidence="3">
    <location>
        <begin position="38"/>
        <end position="49"/>
    </location>
</feature>
<dbReference type="SMART" id="SM00248">
    <property type="entry name" value="ANK"/>
    <property type="match status" value="2"/>
</dbReference>
<dbReference type="Pfam" id="PF24883">
    <property type="entry name" value="NPHP3_N"/>
    <property type="match status" value="1"/>
</dbReference>
<accession>A0A3N4KXE4</accession>
<dbReference type="InterPro" id="IPR056884">
    <property type="entry name" value="NPHP3-like_N"/>
</dbReference>
<dbReference type="OrthoDB" id="4772757at2759"/>
<dbReference type="Proteomes" id="UP000277580">
    <property type="component" value="Unassembled WGS sequence"/>
</dbReference>
<feature type="domain" description="GPI inositol-deacylase winged helix" evidence="4">
    <location>
        <begin position="602"/>
        <end position="678"/>
    </location>
</feature>
<dbReference type="SUPFAM" id="SSF48403">
    <property type="entry name" value="Ankyrin repeat"/>
    <property type="match status" value="1"/>
</dbReference>
<dbReference type="Gene3D" id="3.40.50.300">
    <property type="entry name" value="P-loop containing nucleotide triphosphate hydrolases"/>
    <property type="match status" value="1"/>
</dbReference>
<dbReference type="InterPro" id="IPR002110">
    <property type="entry name" value="Ankyrin_rpt"/>
</dbReference>
<feature type="domain" description="Nephrocystin 3-like N-terminal" evidence="5">
    <location>
        <begin position="322"/>
        <end position="486"/>
    </location>
</feature>
<dbReference type="STRING" id="1392247.A0A3N4KXE4"/>
<proteinExistence type="predicted"/>
<keyword evidence="7" id="KW-1185">Reference proteome</keyword>
<dbReference type="InterPro" id="IPR036770">
    <property type="entry name" value="Ankyrin_rpt-contain_sf"/>
</dbReference>
<evidence type="ECO:0000256" key="3">
    <source>
        <dbReference type="SAM" id="MobiDB-lite"/>
    </source>
</evidence>
<evidence type="ECO:0000313" key="6">
    <source>
        <dbReference type="EMBL" id="RPB14089.1"/>
    </source>
</evidence>
<dbReference type="Pfam" id="PF22939">
    <property type="entry name" value="WHD_GPIID"/>
    <property type="match status" value="1"/>
</dbReference>
<feature type="repeat" description="ANK" evidence="2">
    <location>
        <begin position="818"/>
        <end position="850"/>
    </location>
</feature>
<dbReference type="PROSITE" id="PS50297">
    <property type="entry name" value="ANK_REP_REGION"/>
    <property type="match status" value="1"/>
</dbReference>
<dbReference type="SUPFAM" id="SSF52540">
    <property type="entry name" value="P-loop containing nucleoside triphosphate hydrolases"/>
    <property type="match status" value="1"/>
</dbReference>
<feature type="repeat" description="ANK" evidence="2">
    <location>
        <begin position="851"/>
        <end position="883"/>
    </location>
</feature>
<reference evidence="6 7" key="1">
    <citation type="journal article" date="2018" name="Nat. Ecol. Evol.">
        <title>Pezizomycetes genomes reveal the molecular basis of ectomycorrhizal truffle lifestyle.</title>
        <authorList>
            <person name="Murat C."/>
            <person name="Payen T."/>
            <person name="Noel B."/>
            <person name="Kuo A."/>
            <person name="Morin E."/>
            <person name="Chen J."/>
            <person name="Kohler A."/>
            <person name="Krizsan K."/>
            <person name="Balestrini R."/>
            <person name="Da Silva C."/>
            <person name="Montanini B."/>
            <person name="Hainaut M."/>
            <person name="Levati E."/>
            <person name="Barry K.W."/>
            <person name="Belfiori B."/>
            <person name="Cichocki N."/>
            <person name="Clum A."/>
            <person name="Dockter R.B."/>
            <person name="Fauchery L."/>
            <person name="Guy J."/>
            <person name="Iotti M."/>
            <person name="Le Tacon F."/>
            <person name="Lindquist E.A."/>
            <person name="Lipzen A."/>
            <person name="Malagnac F."/>
            <person name="Mello A."/>
            <person name="Molinier V."/>
            <person name="Miyauchi S."/>
            <person name="Poulain J."/>
            <person name="Riccioni C."/>
            <person name="Rubini A."/>
            <person name="Sitrit Y."/>
            <person name="Splivallo R."/>
            <person name="Traeger S."/>
            <person name="Wang M."/>
            <person name="Zifcakova L."/>
            <person name="Wipf D."/>
            <person name="Zambonelli A."/>
            <person name="Paolocci F."/>
            <person name="Nowrousian M."/>
            <person name="Ottonello S."/>
            <person name="Baldrian P."/>
            <person name="Spatafora J.W."/>
            <person name="Henrissat B."/>
            <person name="Nagy L.G."/>
            <person name="Aury J.M."/>
            <person name="Wincker P."/>
            <person name="Grigoriev I.V."/>
            <person name="Bonfante P."/>
            <person name="Martin F.M."/>
        </authorList>
    </citation>
    <scope>NUCLEOTIDE SEQUENCE [LARGE SCALE GENOMIC DNA]</scope>
    <source>
        <strain evidence="6 7">CCBAS932</strain>
    </source>
</reference>
<evidence type="ECO:0000313" key="7">
    <source>
        <dbReference type="Proteomes" id="UP000277580"/>
    </source>
</evidence>
<dbReference type="InterPro" id="IPR054471">
    <property type="entry name" value="GPIID_WHD"/>
</dbReference>
<dbReference type="EMBL" id="ML119119">
    <property type="protein sequence ID" value="RPB14089.1"/>
    <property type="molecule type" value="Genomic_DNA"/>
</dbReference>
<sequence length="964" mass="110486">MPTPLELRKRCRDFIDTRGSKRPRTSRSASPIPPPTGIQASASNSTLAVNNPPPPSPPPPPAPPPVQTENPAFALALKKHIDGLSPEERRVFNNSNITITSDSLIARIKDYDETHKGSSNARRWASRIQGFLTAVDGYLKPLSIMIAHSPEISSLVVGGAKLIIQLGLRFINFFNKLAEMMEHLTGHLGYLSRYADHFNGSKPIQEALSAAYGDLLKFFTGARRVFVDDMGNPRRWVSFRVFLQITWEPFEDNFNCLLSEFMNHVEIVVRTASIEEYKYLRSEKRLEEEEKEDDIRHKVLSWLSELDFDHDHNRIFLKRYQDTGDWLVGSPKFKQWDDCKESSLLWCHGSPGVGKSVLASLVLETISTKYSLDSRTGLAFIYFNFQDQGSQKYLKIISTIIKQLARKKKVLPSGLRQFYKTYHRDARFPTEEKLESQFLDISKTFDQVFIIMDAMDEFEERREFLAMIERFTKDSSMRFKVFVTSRREGDIEDAFTRCGFSVIQIEVTKVDADIATFVNYEVERRTKEMRRVTIGQELKEKIIGTLTSKSGGMFLWVKYQLDYIYEQPSAKDIAIALDTLPVDMNATYTRILRRIDKQVPAKREMARQALMWVICAKRPLSHEELATAVSIKPETTKHRDLDRVDDAEILLEVCCNLIIFEGGYFRPFHYTVQEFLTSIDSKLIDSVDMTFLQKYEITINNHAELAKICLQYLLLPELGHEDRWYMLEEYFPLIKYAAVFWHKHVHDLPELPEPLAGLVDTFFDNNHGNNLLAAFRIAGMGFWEAESINSLNYCLSFNILHLFERSHQLETSIANHESYKEALHHAAYGGSTPTVERLVERGFSINSYDHRKHTPLYLAASAGNTETSMFLIEKGADLSIECGDYGNALQAAAKGGHLETVQRCSWIEGLMSTLRVESTTMPCKQLQKKGTWRPYRCSWIEGLMSTLRVDTTAMPCKQLQKKGT</sequence>
<dbReference type="Gene3D" id="1.25.40.20">
    <property type="entry name" value="Ankyrin repeat-containing domain"/>
    <property type="match status" value="1"/>
</dbReference>